<dbReference type="PROSITE" id="PS50889">
    <property type="entry name" value="S4"/>
    <property type="match status" value="1"/>
</dbReference>
<feature type="region of interest" description="Disordered" evidence="5">
    <location>
        <begin position="88"/>
        <end position="134"/>
    </location>
</feature>
<evidence type="ECO:0000256" key="3">
    <source>
        <dbReference type="ARBA" id="ARBA00023125"/>
    </source>
</evidence>
<dbReference type="Gene3D" id="3.10.290.10">
    <property type="entry name" value="RNA-binding S4 domain"/>
    <property type="match status" value="1"/>
</dbReference>
<dbReference type="EMBL" id="JAGQDG010000002">
    <property type="protein sequence ID" value="MBQ0934745.1"/>
    <property type="molecule type" value="Genomic_DNA"/>
</dbReference>
<evidence type="ECO:0000256" key="2">
    <source>
        <dbReference type="ARBA" id="ARBA00022884"/>
    </source>
</evidence>
<dbReference type="PIRSF" id="PIRSF016821">
    <property type="entry name" value="HSP15"/>
    <property type="match status" value="1"/>
</dbReference>
<name>A0ABS5DUC3_9BURK</name>
<protein>
    <submittedName>
        <fullName evidence="7">RNA-binding S4 domain-containing protein</fullName>
    </submittedName>
</protein>
<gene>
    <name evidence="7" type="ORF">KAK11_05330</name>
</gene>
<evidence type="ECO:0000313" key="8">
    <source>
        <dbReference type="Proteomes" id="UP000672097"/>
    </source>
</evidence>
<dbReference type="SMART" id="SM00363">
    <property type="entry name" value="S4"/>
    <property type="match status" value="1"/>
</dbReference>
<dbReference type="CDD" id="cd00165">
    <property type="entry name" value="S4"/>
    <property type="match status" value="1"/>
</dbReference>
<sequence length="134" mass="15201">MTHPVRLDKWLWAARFFKTRSLAVEAIGKHRVDVNGQPAKASRDLREGDLITLREPGQPAREVQVMGLSELRGPAPVARQLYQETAESLARQAQATEQRRQGVEPAQAIEHGRPTKRDRRDLAQWQRWSASADS</sequence>
<dbReference type="InterPro" id="IPR002942">
    <property type="entry name" value="S4_RNA-bd"/>
</dbReference>
<feature type="domain" description="RNA-binding S4" evidence="6">
    <location>
        <begin position="5"/>
        <end position="62"/>
    </location>
</feature>
<dbReference type="RefSeq" id="WP_210807926.1">
    <property type="nucleotide sequence ID" value="NZ_JBHUKC010000001.1"/>
</dbReference>
<comment type="similarity">
    <text evidence="1">Belongs to the HSP15 family.</text>
</comment>
<reference evidence="7 8" key="1">
    <citation type="submission" date="2021-04" db="EMBL/GenBank/DDBJ databases">
        <title>The genome sequence of type strain Ideonella paludis KCTC 32238.</title>
        <authorList>
            <person name="Liu Y."/>
        </authorList>
    </citation>
    <scope>NUCLEOTIDE SEQUENCE [LARGE SCALE GENOMIC DNA]</scope>
    <source>
        <strain evidence="7 8">KCTC 32238</strain>
    </source>
</reference>
<organism evidence="7 8">
    <name type="scientific">Ideonella paludis</name>
    <dbReference type="NCBI Taxonomy" id="1233411"/>
    <lineage>
        <taxon>Bacteria</taxon>
        <taxon>Pseudomonadati</taxon>
        <taxon>Pseudomonadota</taxon>
        <taxon>Betaproteobacteria</taxon>
        <taxon>Burkholderiales</taxon>
        <taxon>Sphaerotilaceae</taxon>
        <taxon>Ideonella</taxon>
    </lineage>
</organism>
<keyword evidence="8" id="KW-1185">Reference proteome</keyword>
<accession>A0ABS5DUC3</accession>
<feature type="compositionally biased region" description="Basic and acidic residues" evidence="5">
    <location>
        <begin position="110"/>
        <end position="122"/>
    </location>
</feature>
<evidence type="ECO:0000256" key="5">
    <source>
        <dbReference type="SAM" id="MobiDB-lite"/>
    </source>
</evidence>
<evidence type="ECO:0000256" key="4">
    <source>
        <dbReference type="PROSITE-ProRule" id="PRU00182"/>
    </source>
</evidence>
<dbReference type="InterPro" id="IPR036986">
    <property type="entry name" value="S4_RNA-bd_sf"/>
</dbReference>
<dbReference type="SUPFAM" id="SSF55174">
    <property type="entry name" value="Alpha-L RNA-binding motif"/>
    <property type="match status" value="1"/>
</dbReference>
<dbReference type="Pfam" id="PF01479">
    <property type="entry name" value="S4"/>
    <property type="match status" value="1"/>
</dbReference>
<proteinExistence type="inferred from homology"/>
<keyword evidence="2 4" id="KW-0694">RNA-binding</keyword>
<keyword evidence="3" id="KW-0238">DNA-binding</keyword>
<evidence type="ECO:0000313" key="7">
    <source>
        <dbReference type="EMBL" id="MBQ0934745.1"/>
    </source>
</evidence>
<dbReference type="InterPro" id="IPR025708">
    <property type="entry name" value="HSP15"/>
</dbReference>
<comment type="caution">
    <text evidence="7">The sequence shown here is derived from an EMBL/GenBank/DDBJ whole genome shotgun (WGS) entry which is preliminary data.</text>
</comment>
<evidence type="ECO:0000256" key="1">
    <source>
        <dbReference type="ARBA" id="ARBA00008396"/>
    </source>
</evidence>
<evidence type="ECO:0000259" key="6">
    <source>
        <dbReference type="SMART" id="SM00363"/>
    </source>
</evidence>
<dbReference type="Proteomes" id="UP000672097">
    <property type="component" value="Unassembled WGS sequence"/>
</dbReference>